<dbReference type="InterPro" id="IPR020850">
    <property type="entry name" value="GED_dom"/>
</dbReference>
<gene>
    <name evidence="2" type="ORF">GSONMT00060538001</name>
</gene>
<organism evidence="2 3">
    <name type="scientific">Oncorhynchus mykiss</name>
    <name type="common">Rainbow trout</name>
    <name type="synonym">Salmo gairdneri</name>
    <dbReference type="NCBI Taxonomy" id="8022"/>
    <lineage>
        <taxon>Eukaryota</taxon>
        <taxon>Metazoa</taxon>
        <taxon>Chordata</taxon>
        <taxon>Craniata</taxon>
        <taxon>Vertebrata</taxon>
        <taxon>Euteleostomi</taxon>
        <taxon>Actinopterygii</taxon>
        <taxon>Neopterygii</taxon>
        <taxon>Teleostei</taxon>
        <taxon>Protacanthopterygii</taxon>
        <taxon>Salmoniformes</taxon>
        <taxon>Salmonidae</taxon>
        <taxon>Salmoninae</taxon>
        <taxon>Oncorhynchus</taxon>
    </lineage>
</organism>
<dbReference type="AlphaFoldDB" id="A0A060YKE7"/>
<dbReference type="GO" id="GO:0005886">
    <property type="term" value="C:plasma membrane"/>
    <property type="evidence" value="ECO:0007669"/>
    <property type="project" value="TreeGrafter"/>
</dbReference>
<dbReference type="GO" id="GO:0005634">
    <property type="term" value="C:nucleus"/>
    <property type="evidence" value="ECO:0007669"/>
    <property type="project" value="TreeGrafter"/>
</dbReference>
<dbReference type="GO" id="GO:0016185">
    <property type="term" value="P:synaptic vesicle budding from presynaptic endocytic zone membrane"/>
    <property type="evidence" value="ECO:0007669"/>
    <property type="project" value="TreeGrafter"/>
</dbReference>
<feature type="domain" description="GED" evidence="1">
    <location>
        <begin position="44"/>
        <end position="134"/>
    </location>
</feature>
<accession>A0A060YKE7</accession>
<dbReference type="GO" id="GO:0031623">
    <property type="term" value="P:receptor internalization"/>
    <property type="evidence" value="ECO:0007669"/>
    <property type="project" value="TreeGrafter"/>
</dbReference>
<dbReference type="SMART" id="SM00302">
    <property type="entry name" value="GED"/>
    <property type="match status" value="1"/>
</dbReference>
<proteinExistence type="predicted"/>
<protein>
    <recommendedName>
        <fullName evidence="1">GED domain-containing protein</fullName>
    </recommendedName>
</protein>
<evidence type="ECO:0000313" key="2">
    <source>
        <dbReference type="EMBL" id="CDQ89620.1"/>
    </source>
</evidence>
<dbReference type="PANTHER" id="PTHR11566:SF225">
    <property type="entry name" value="INTERFERON-INDUCED GTP-BINDING PROTEIN MX-RELATED"/>
    <property type="match status" value="1"/>
</dbReference>
<dbReference type="GO" id="GO:0098793">
    <property type="term" value="C:presynapse"/>
    <property type="evidence" value="ECO:0007669"/>
    <property type="project" value="GOC"/>
</dbReference>
<dbReference type="PaxDb" id="8022-A0A060YKE7"/>
<evidence type="ECO:0000259" key="1">
    <source>
        <dbReference type="PROSITE" id="PS51388"/>
    </source>
</evidence>
<dbReference type="Proteomes" id="UP000193380">
    <property type="component" value="Unassembled WGS sequence"/>
</dbReference>
<dbReference type="PROSITE" id="PS51388">
    <property type="entry name" value="GED"/>
    <property type="match status" value="1"/>
</dbReference>
<dbReference type="Pfam" id="PF02212">
    <property type="entry name" value="GED"/>
    <property type="match status" value="1"/>
</dbReference>
<dbReference type="GO" id="GO:0008017">
    <property type="term" value="F:microtubule binding"/>
    <property type="evidence" value="ECO:0007669"/>
    <property type="project" value="TreeGrafter"/>
</dbReference>
<dbReference type="InterPro" id="IPR022812">
    <property type="entry name" value="Dynamin"/>
</dbReference>
<dbReference type="PANTHER" id="PTHR11566">
    <property type="entry name" value="DYNAMIN"/>
    <property type="match status" value="1"/>
</dbReference>
<dbReference type="Gene3D" id="1.20.120.1240">
    <property type="entry name" value="Dynamin, middle domain"/>
    <property type="match status" value="1"/>
</dbReference>
<dbReference type="GO" id="GO:0005737">
    <property type="term" value="C:cytoplasm"/>
    <property type="evidence" value="ECO:0007669"/>
    <property type="project" value="TreeGrafter"/>
</dbReference>
<dbReference type="GO" id="GO:0005874">
    <property type="term" value="C:microtubule"/>
    <property type="evidence" value="ECO:0007669"/>
    <property type="project" value="TreeGrafter"/>
</dbReference>
<dbReference type="STRING" id="8022.A0A060YKE7"/>
<dbReference type="InterPro" id="IPR003130">
    <property type="entry name" value="GED"/>
</dbReference>
<dbReference type="EMBL" id="FR909672">
    <property type="protein sequence ID" value="CDQ89620.1"/>
    <property type="molecule type" value="Genomic_DNA"/>
</dbReference>
<name>A0A060YKE7_ONCMY</name>
<evidence type="ECO:0000313" key="3">
    <source>
        <dbReference type="Proteomes" id="UP000193380"/>
    </source>
</evidence>
<dbReference type="GO" id="GO:0005525">
    <property type="term" value="F:GTP binding"/>
    <property type="evidence" value="ECO:0007669"/>
    <property type="project" value="InterPro"/>
</dbReference>
<reference evidence="2" key="2">
    <citation type="submission" date="2014-03" db="EMBL/GenBank/DDBJ databases">
        <authorList>
            <person name="Genoscope - CEA"/>
        </authorList>
    </citation>
    <scope>NUCLEOTIDE SEQUENCE</scope>
</reference>
<dbReference type="GO" id="GO:0051607">
    <property type="term" value="P:defense response to virus"/>
    <property type="evidence" value="ECO:0007669"/>
    <property type="project" value="TreeGrafter"/>
</dbReference>
<dbReference type="GO" id="GO:0003924">
    <property type="term" value="F:GTPase activity"/>
    <property type="evidence" value="ECO:0007669"/>
    <property type="project" value="InterPro"/>
</dbReference>
<sequence length="134" mass="15704">MDRIEEQFEMEMQMYTQDEIFARTLTPAQKETPGKTDCSGYDTRSKYPELLNSYFEIVVQRLADQVPMLIRYFILKESARILSSEMLGLLNREDLDEMLKEESEIGRKREALRDKVKRLGLANNKISSLWDQSG</sequence>
<reference evidence="2" key="1">
    <citation type="journal article" date="2014" name="Nat. Commun.">
        <title>The rainbow trout genome provides novel insights into evolution after whole-genome duplication in vertebrates.</title>
        <authorList>
            <person name="Berthelot C."/>
            <person name="Brunet F."/>
            <person name="Chalopin D."/>
            <person name="Juanchich A."/>
            <person name="Bernard M."/>
            <person name="Noel B."/>
            <person name="Bento P."/>
            <person name="Da Silva C."/>
            <person name="Labadie K."/>
            <person name="Alberti A."/>
            <person name="Aury J.M."/>
            <person name="Louis A."/>
            <person name="Dehais P."/>
            <person name="Bardou P."/>
            <person name="Montfort J."/>
            <person name="Klopp C."/>
            <person name="Cabau C."/>
            <person name="Gaspin C."/>
            <person name="Thorgaard G.H."/>
            <person name="Boussaha M."/>
            <person name="Quillet E."/>
            <person name="Guyomard R."/>
            <person name="Galiana D."/>
            <person name="Bobe J."/>
            <person name="Volff J.N."/>
            <person name="Genet C."/>
            <person name="Wincker P."/>
            <person name="Jaillon O."/>
            <person name="Roest Crollius H."/>
            <person name="Guiguen Y."/>
        </authorList>
    </citation>
    <scope>NUCLEOTIDE SEQUENCE [LARGE SCALE GENOMIC DNA]</scope>
</reference>